<evidence type="ECO:0000256" key="3">
    <source>
        <dbReference type="ARBA" id="ARBA00023163"/>
    </source>
</evidence>
<gene>
    <name evidence="5" type="ORF">BLX24_14415</name>
</gene>
<dbReference type="Gene3D" id="1.10.10.10">
    <property type="entry name" value="Winged helix-like DNA-binding domain superfamily/Winged helix DNA-binding domain"/>
    <property type="match status" value="1"/>
</dbReference>
<sequence length="259" mass="29497">MSIQIPDHVVNVDWPTMMADVEQQLRQFVWLGLYGYELCLYEPYGLYGAGGALRHVFGADEKELNLLHLAERGVNHVYPEDVPVWLQFLQSERESLTALKARQRQKTVYFRQLTLDGRQMQVMHLRKPVFMNDGLYPAAMLCITVDVSHLRPANAPASITSLDMTDVTHPVFTIHPNEPKSQEPLTFRELSILELLADGKTSKQAAYSLNISPNTIDTHRRRILMKTNTSSITEAVAKAIRNGWFVKIRSLSDTIYQVS</sequence>
<dbReference type="PROSITE" id="PS50043">
    <property type="entry name" value="HTH_LUXR_2"/>
    <property type="match status" value="1"/>
</dbReference>
<comment type="caution">
    <text evidence="5">The sequence shown here is derived from an EMBL/GenBank/DDBJ whole genome shotgun (WGS) entry which is preliminary data.</text>
</comment>
<feature type="domain" description="HTH luxR-type" evidence="4">
    <location>
        <begin position="178"/>
        <end position="243"/>
    </location>
</feature>
<evidence type="ECO:0000313" key="6">
    <source>
        <dbReference type="Proteomes" id="UP000181790"/>
    </source>
</evidence>
<keyword evidence="6" id="KW-1185">Reference proteome</keyword>
<dbReference type="EMBL" id="MORL01000006">
    <property type="protein sequence ID" value="OIN58744.1"/>
    <property type="molecule type" value="Genomic_DNA"/>
</dbReference>
<organism evidence="5 6">
    <name type="scientific">Arsenicibacter rosenii</name>
    <dbReference type="NCBI Taxonomy" id="1750698"/>
    <lineage>
        <taxon>Bacteria</taxon>
        <taxon>Pseudomonadati</taxon>
        <taxon>Bacteroidota</taxon>
        <taxon>Cytophagia</taxon>
        <taxon>Cytophagales</taxon>
        <taxon>Spirosomataceae</taxon>
        <taxon>Arsenicibacter</taxon>
    </lineage>
</organism>
<dbReference type="PRINTS" id="PR00038">
    <property type="entry name" value="HTHLUXR"/>
</dbReference>
<evidence type="ECO:0000256" key="2">
    <source>
        <dbReference type="ARBA" id="ARBA00023125"/>
    </source>
</evidence>
<protein>
    <recommendedName>
        <fullName evidence="4">HTH luxR-type domain-containing protein</fullName>
    </recommendedName>
</protein>
<dbReference type="InterPro" id="IPR036388">
    <property type="entry name" value="WH-like_DNA-bd_sf"/>
</dbReference>
<dbReference type="InterPro" id="IPR000792">
    <property type="entry name" value="Tscrpt_reg_LuxR_C"/>
</dbReference>
<dbReference type="OrthoDB" id="1727128at2"/>
<dbReference type="SMART" id="SM00421">
    <property type="entry name" value="HTH_LUXR"/>
    <property type="match status" value="1"/>
</dbReference>
<dbReference type="PANTHER" id="PTHR44688">
    <property type="entry name" value="DNA-BINDING TRANSCRIPTIONAL ACTIVATOR DEVR_DOSR"/>
    <property type="match status" value="1"/>
</dbReference>
<dbReference type="AlphaFoldDB" id="A0A1S2VJ11"/>
<evidence type="ECO:0000259" key="4">
    <source>
        <dbReference type="PROSITE" id="PS50043"/>
    </source>
</evidence>
<dbReference type="CDD" id="cd06170">
    <property type="entry name" value="LuxR_C_like"/>
    <property type="match status" value="1"/>
</dbReference>
<name>A0A1S2VJ11_9BACT</name>
<keyword evidence="3" id="KW-0804">Transcription</keyword>
<dbReference type="RefSeq" id="WP_083421984.1">
    <property type="nucleotide sequence ID" value="NZ_MORL01000006.1"/>
</dbReference>
<dbReference type="Proteomes" id="UP000181790">
    <property type="component" value="Unassembled WGS sequence"/>
</dbReference>
<evidence type="ECO:0000256" key="1">
    <source>
        <dbReference type="ARBA" id="ARBA00023015"/>
    </source>
</evidence>
<dbReference type="PANTHER" id="PTHR44688:SF16">
    <property type="entry name" value="DNA-BINDING TRANSCRIPTIONAL ACTIVATOR DEVR_DOSR"/>
    <property type="match status" value="1"/>
</dbReference>
<reference evidence="5 6" key="1">
    <citation type="submission" date="2016-10" db="EMBL/GenBank/DDBJ databases">
        <title>Arsenicibacter rosenii gen. nov., sp. nov., an efficient arsenic-methylating bacterium isolated from an arsenic-contaminated paddy soil.</title>
        <authorList>
            <person name="Huang K."/>
        </authorList>
    </citation>
    <scope>NUCLEOTIDE SEQUENCE [LARGE SCALE GENOMIC DNA]</scope>
    <source>
        <strain evidence="5 6">SM-1</strain>
    </source>
</reference>
<dbReference type="InterPro" id="IPR016032">
    <property type="entry name" value="Sig_transdc_resp-reg_C-effctor"/>
</dbReference>
<dbReference type="GO" id="GO:0006355">
    <property type="term" value="P:regulation of DNA-templated transcription"/>
    <property type="evidence" value="ECO:0007669"/>
    <property type="project" value="InterPro"/>
</dbReference>
<dbReference type="GO" id="GO:0003677">
    <property type="term" value="F:DNA binding"/>
    <property type="evidence" value="ECO:0007669"/>
    <property type="project" value="UniProtKB-KW"/>
</dbReference>
<dbReference type="SUPFAM" id="SSF46894">
    <property type="entry name" value="C-terminal effector domain of the bipartite response regulators"/>
    <property type="match status" value="1"/>
</dbReference>
<dbReference type="Pfam" id="PF00196">
    <property type="entry name" value="GerE"/>
    <property type="match status" value="1"/>
</dbReference>
<evidence type="ECO:0000313" key="5">
    <source>
        <dbReference type="EMBL" id="OIN58744.1"/>
    </source>
</evidence>
<accession>A0A1S2VJ11</accession>
<proteinExistence type="predicted"/>
<keyword evidence="2" id="KW-0238">DNA-binding</keyword>
<keyword evidence="1" id="KW-0805">Transcription regulation</keyword>